<dbReference type="InterPro" id="IPR043502">
    <property type="entry name" value="DNA/RNA_pol_sf"/>
</dbReference>
<keyword evidence="4" id="KW-0548">Nucleotidyltransferase</keyword>
<feature type="region of interest" description="Disordered" evidence="5">
    <location>
        <begin position="205"/>
        <end position="241"/>
    </location>
</feature>
<feature type="region of interest" description="Disordered" evidence="5">
    <location>
        <begin position="1179"/>
        <end position="1204"/>
    </location>
</feature>
<dbReference type="InterPro" id="IPR041588">
    <property type="entry name" value="Integrase_H2C2"/>
</dbReference>
<dbReference type="Gene3D" id="1.10.340.70">
    <property type="match status" value="1"/>
</dbReference>
<dbReference type="GO" id="GO:0004519">
    <property type="term" value="F:endonuclease activity"/>
    <property type="evidence" value="ECO:0007669"/>
    <property type="project" value="UniProtKB-KW"/>
</dbReference>
<dbReference type="InterPro" id="IPR050951">
    <property type="entry name" value="Retrovirus_Pol_polyprotein"/>
</dbReference>
<dbReference type="SUPFAM" id="SSF56672">
    <property type="entry name" value="DNA/RNA polymerases"/>
    <property type="match status" value="1"/>
</dbReference>
<dbReference type="Pfam" id="PF17919">
    <property type="entry name" value="RT_RNaseH_2"/>
    <property type="match status" value="1"/>
</dbReference>
<dbReference type="Gene3D" id="4.10.60.10">
    <property type="entry name" value="Zinc finger, CCHC-type"/>
    <property type="match status" value="1"/>
</dbReference>
<dbReference type="FunFam" id="3.10.20.370:FF:000001">
    <property type="entry name" value="Retrovirus-related Pol polyprotein from transposon 17.6-like protein"/>
    <property type="match status" value="1"/>
</dbReference>
<dbReference type="GO" id="GO:0003964">
    <property type="term" value="F:RNA-directed DNA polymerase activity"/>
    <property type="evidence" value="ECO:0007669"/>
    <property type="project" value="UniProtKB-KW"/>
</dbReference>
<evidence type="ECO:0000256" key="5">
    <source>
        <dbReference type="SAM" id="MobiDB-lite"/>
    </source>
</evidence>
<feature type="domain" description="Integrase catalytic" evidence="6">
    <location>
        <begin position="1021"/>
        <end position="1171"/>
    </location>
</feature>
<dbReference type="Proteomes" id="UP000030758">
    <property type="component" value="Unassembled WGS sequence"/>
</dbReference>
<keyword evidence="4" id="KW-0808">Transferase</keyword>
<dbReference type="InterPro" id="IPR001584">
    <property type="entry name" value="Integrase_cat-core"/>
</dbReference>
<keyword evidence="3" id="KW-0255">Endonuclease</keyword>
<protein>
    <recommendedName>
        <fullName evidence="1">RNA-directed DNA polymerase</fullName>
        <ecNumber evidence="1">2.7.7.49</ecNumber>
    </recommendedName>
</protein>
<dbReference type="PANTHER" id="PTHR37984">
    <property type="entry name" value="PROTEIN CBG26694"/>
    <property type="match status" value="1"/>
</dbReference>
<dbReference type="InterPro" id="IPR036397">
    <property type="entry name" value="RNaseH_sf"/>
</dbReference>
<feature type="compositionally biased region" description="Basic and acidic residues" evidence="5">
    <location>
        <begin position="220"/>
        <end position="234"/>
    </location>
</feature>
<name>A0A085NGD5_9BILA</name>
<evidence type="ECO:0000256" key="3">
    <source>
        <dbReference type="ARBA" id="ARBA00022759"/>
    </source>
</evidence>
<dbReference type="GO" id="GO:0042575">
    <property type="term" value="C:DNA polymerase complex"/>
    <property type="evidence" value="ECO:0007669"/>
    <property type="project" value="UniProtKB-ARBA"/>
</dbReference>
<dbReference type="Gene3D" id="3.10.10.10">
    <property type="entry name" value="HIV Type 1 Reverse Transcriptase, subunit A, domain 1"/>
    <property type="match status" value="2"/>
</dbReference>
<dbReference type="Pfam" id="PF17921">
    <property type="entry name" value="Integrase_H2C2"/>
    <property type="match status" value="1"/>
</dbReference>
<dbReference type="GO" id="GO:0015074">
    <property type="term" value="P:DNA integration"/>
    <property type="evidence" value="ECO:0007669"/>
    <property type="project" value="InterPro"/>
</dbReference>
<dbReference type="PROSITE" id="PS50994">
    <property type="entry name" value="INTEGRASE"/>
    <property type="match status" value="1"/>
</dbReference>
<dbReference type="CDD" id="cd01647">
    <property type="entry name" value="RT_LTR"/>
    <property type="match status" value="1"/>
</dbReference>
<sequence>MTGANHFEPFAPQKGASWSLYIERLNFHFEAHDVKDDAKKRGILLSVCGNSTYALIQSVIRPKLPNELSYEQITTAMKQYFNPEPSEIANELSYEQITTAMKQYFNPEPSEILERFRFYKRDQRPNESISDFVAELRRLSEHCNFGNGVDTVLRDRFVCGISDEELQRRLLAEQVATFDAAVKEALATETARLESIEIRTGQAISDIQQIRTKPHKRKPREKETGSGQETERPTGCHRCGGQHDARTCRFKNERCRYCQKFGHIERACRKKSQERGVGDQGTRRRGRKTPDRVQLHAVTEQDESFVSNQGQETYFLNTVTSDMKNPIVANVLINGKPLAMEVDSGSACSLINERVFRQLNLTSARQTYPAKVLRTWSKEQLDVRIQVEVEVQYNGCKCRLPLVVVNGAGGSLLGRDWFEPLGISVLGIHQVQAAQAESLLSRYAAVFSEDINAYKGPPVSIELEQGVPPKFLKCRPVPFAIRAKLDDALDNLVNQGILKPVRHSKWATPIVPVLKRNGELRVCGDYRATVNASTKKDTYPSPTVTELMAASESTMKLLTLNTPKGLMQMTRLPFGVDVAPSIFQRFMDTCMAGLEGVKAYLDDVLITGRSEEEHWKRVEDVLARLSEVGVRLRRDKCIFGVKEVEYLGFRIDSQGVHPTAEKVEAIQKAPSPTNKTELQAFLGLLNFYSFFLPGKAEVLEPLHRLLGNKSIFVWQEQHEQAFRRAKELLLSSKVLVHYDPRKKLTVTCDASQHGVGAILSQPDSKGKEAPVAYASRTLSKPERNYAQIDKEALAIIYAVKKFHQYLYGRPFTIITDHKPLLGLLHPHKALPQVMSPRMLRWSLMLAAYDYELRISPGVKVANADGLSRLPIPSPEMEIPPPGDIFLLETDVETPVDAKTIEKLTRRDKTLSQVLHWALRGWPATKQADVFQSFIQRKSEISVHRNCLLWGNRVIIPEKAKTKVLELLHEAHPGMVRMKTLARSYVWWPRLGDDIEDTVKGCTVCQETQNAPKRAPMNPWERTETPWSRLHLDFAGLFQGQIFLIVVDSYSKWLDVIPVSTASANAVIEKLALLFATHGLPDVIVTDNGTAFTSFEFKQFAKANTIRHVTVAPYHPSSNGQAERMVQTVKRSLKKIIHGSWNIRLARFLFNQHLIPHTATGSSPAEMLMSRRPRSLLDNLHPDSMHARHSRQDHQERCAASAEQTRRFTAGDSVYMRSYKEGEKWIPASITGVTGPRSYTLRTSGGVNERRHIDQIRGRSLETNGDPSTEETSDKESPDRDKGEHDDTEQHSTETPECSRSPEPDTSKDVTEDRPQRHRTRPKYLDDYV</sequence>
<feature type="compositionally biased region" description="Basic and acidic residues" evidence="5">
    <location>
        <begin position="1179"/>
        <end position="1196"/>
    </location>
</feature>
<dbReference type="SUPFAM" id="SSF53098">
    <property type="entry name" value="Ribonuclease H-like"/>
    <property type="match status" value="1"/>
</dbReference>
<dbReference type="SUPFAM" id="SSF50630">
    <property type="entry name" value="Acid proteases"/>
    <property type="match status" value="1"/>
</dbReference>
<dbReference type="Pfam" id="PF00078">
    <property type="entry name" value="RVT_1"/>
    <property type="match status" value="1"/>
</dbReference>
<dbReference type="Gene3D" id="2.40.70.10">
    <property type="entry name" value="Acid Proteases"/>
    <property type="match status" value="1"/>
</dbReference>
<dbReference type="InterPro" id="IPR043128">
    <property type="entry name" value="Rev_trsase/Diguanyl_cyclase"/>
</dbReference>
<dbReference type="Pfam" id="PF00665">
    <property type="entry name" value="rve"/>
    <property type="match status" value="1"/>
</dbReference>
<gene>
    <name evidence="7" type="ORF">M514_09375</name>
</gene>
<evidence type="ECO:0000313" key="7">
    <source>
        <dbReference type="EMBL" id="KFD68531.1"/>
    </source>
</evidence>
<dbReference type="FunFam" id="1.10.340.70:FF:000003">
    <property type="entry name" value="Protein CBG25708"/>
    <property type="match status" value="1"/>
</dbReference>
<feature type="region of interest" description="Disordered" evidence="5">
    <location>
        <begin position="269"/>
        <end position="292"/>
    </location>
</feature>
<keyword evidence="4" id="KW-0695">RNA-directed DNA polymerase</keyword>
<dbReference type="FunFam" id="3.30.70.270:FF:000003">
    <property type="entry name" value="Transposon Ty3-G Gag-Pol polyprotein"/>
    <property type="match status" value="1"/>
</dbReference>
<evidence type="ECO:0000256" key="4">
    <source>
        <dbReference type="ARBA" id="ARBA00022918"/>
    </source>
</evidence>
<dbReference type="EMBL" id="KL367504">
    <property type="protein sequence ID" value="KFD68531.1"/>
    <property type="molecule type" value="Genomic_DNA"/>
</dbReference>
<dbReference type="FunFam" id="3.30.420.10:FF:000063">
    <property type="entry name" value="Retrovirus-related Pol polyprotein from transposon 297-like Protein"/>
    <property type="match status" value="1"/>
</dbReference>
<dbReference type="GO" id="GO:0003676">
    <property type="term" value="F:nucleic acid binding"/>
    <property type="evidence" value="ECO:0007669"/>
    <property type="project" value="InterPro"/>
</dbReference>
<dbReference type="Gene3D" id="3.30.420.10">
    <property type="entry name" value="Ribonuclease H-like superfamily/Ribonuclease H"/>
    <property type="match status" value="1"/>
</dbReference>
<keyword evidence="3" id="KW-0378">Hydrolase</keyword>
<dbReference type="CDD" id="cd09274">
    <property type="entry name" value="RNase_HI_RT_Ty3"/>
    <property type="match status" value="1"/>
</dbReference>
<dbReference type="InterPro" id="IPR000477">
    <property type="entry name" value="RT_dom"/>
</dbReference>
<dbReference type="FunFam" id="3.30.70.270:FF:000026">
    <property type="entry name" value="Transposon Ty3-G Gag-Pol polyprotein"/>
    <property type="match status" value="1"/>
</dbReference>
<dbReference type="EC" id="2.7.7.49" evidence="1"/>
<dbReference type="Pfam" id="PF13975">
    <property type="entry name" value="gag-asp_proteas"/>
    <property type="match status" value="1"/>
</dbReference>
<dbReference type="InterPro" id="IPR041577">
    <property type="entry name" value="RT_RNaseH_2"/>
</dbReference>
<dbReference type="PANTHER" id="PTHR37984:SF12">
    <property type="entry name" value="RIBONUCLEASE H"/>
    <property type="match status" value="1"/>
</dbReference>
<feature type="region of interest" description="Disordered" evidence="5">
    <location>
        <begin position="1229"/>
        <end position="1328"/>
    </location>
</feature>
<feature type="compositionally biased region" description="Basic and acidic residues" evidence="5">
    <location>
        <begin position="1299"/>
        <end position="1314"/>
    </location>
</feature>
<evidence type="ECO:0000256" key="2">
    <source>
        <dbReference type="ARBA" id="ARBA00022722"/>
    </source>
</evidence>
<dbReference type="InterPro" id="IPR012337">
    <property type="entry name" value="RNaseH-like_sf"/>
</dbReference>
<proteinExistence type="predicted"/>
<evidence type="ECO:0000259" key="6">
    <source>
        <dbReference type="PROSITE" id="PS50994"/>
    </source>
</evidence>
<dbReference type="InterPro" id="IPR021109">
    <property type="entry name" value="Peptidase_aspartic_dom_sf"/>
</dbReference>
<reference evidence="7" key="1">
    <citation type="journal article" date="2014" name="Nat. Genet.">
        <title>Genome and transcriptome of the porcine whipworm Trichuris suis.</title>
        <authorList>
            <person name="Jex A.R."/>
            <person name="Nejsum P."/>
            <person name="Schwarz E.M."/>
            <person name="Hu L."/>
            <person name="Young N.D."/>
            <person name="Hall R.S."/>
            <person name="Korhonen P.K."/>
            <person name="Liao S."/>
            <person name="Thamsborg S."/>
            <person name="Xia J."/>
            <person name="Xu P."/>
            <person name="Wang S."/>
            <person name="Scheerlinck J.P."/>
            <person name="Hofmann A."/>
            <person name="Sternberg P.W."/>
            <person name="Wang J."/>
            <person name="Gasser R.B."/>
        </authorList>
    </citation>
    <scope>NUCLEOTIDE SEQUENCE [LARGE SCALE GENOMIC DNA]</scope>
    <source>
        <strain evidence="7">DCEP-RM93F</strain>
    </source>
</reference>
<accession>A0A085NGD5</accession>
<feature type="compositionally biased region" description="Basic and acidic residues" evidence="5">
    <location>
        <begin position="1271"/>
        <end position="1293"/>
    </location>
</feature>
<feature type="compositionally biased region" description="Basic and acidic residues" evidence="5">
    <location>
        <begin position="1247"/>
        <end position="1259"/>
    </location>
</feature>
<organism evidence="7">
    <name type="scientific">Trichuris suis</name>
    <name type="common">pig whipworm</name>
    <dbReference type="NCBI Taxonomy" id="68888"/>
    <lineage>
        <taxon>Eukaryota</taxon>
        <taxon>Metazoa</taxon>
        <taxon>Ecdysozoa</taxon>
        <taxon>Nematoda</taxon>
        <taxon>Enoplea</taxon>
        <taxon>Dorylaimia</taxon>
        <taxon>Trichinellida</taxon>
        <taxon>Trichuridae</taxon>
        <taxon>Trichuris</taxon>
    </lineage>
</organism>
<dbReference type="Gene3D" id="3.30.70.270">
    <property type="match status" value="3"/>
</dbReference>
<evidence type="ECO:0000256" key="1">
    <source>
        <dbReference type="ARBA" id="ARBA00012493"/>
    </source>
</evidence>
<keyword evidence="2" id="KW-0540">Nuclease</keyword>